<evidence type="ECO:0000256" key="3">
    <source>
        <dbReference type="ARBA" id="ARBA00012313"/>
    </source>
</evidence>
<evidence type="ECO:0000256" key="1">
    <source>
        <dbReference type="ARBA" id="ARBA00000189"/>
    </source>
</evidence>
<evidence type="ECO:0000256" key="5">
    <source>
        <dbReference type="ARBA" id="ARBA00022617"/>
    </source>
</evidence>
<name>A0AAV1WNY4_LUPLU</name>
<dbReference type="Proteomes" id="UP001497480">
    <property type="component" value="Unassembled WGS sequence"/>
</dbReference>
<dbReference type="EMBL" id="CAXHTB010000008">
    <property type="protein sequence ID" value="CAL0310786.1"/>
    <property type="molecule type" value="Genomic_DNA"/>
</dbReference>
<keyword evidence="13" id="KW-0472">Membrane</keyword>
<keyword evidence="4" id="KW-0575">Peroxidase</keyword>
<reference evidence="15 16" key="1">
    <citation type="submission" date="2024-03" db="EMBL/GenBank/DDBJ databases">
        <authorList>
            <person name="Martinez-Hernandez J."/>
        </authorList>
    </citation>
    <scope>NUCLEOTIDE SEQUENCE [LARGE SCALE GENOMIC DNA]</scope>
</reference>
<feature type="binding site" evidence="9">
    <location>
        <position position="15"/>
    </location>
    <ligand>
        <name>Ca(2+)</name>
        <dbReference type="ChEBI" id="CHEBI:29108"/>
        <label>1</label>
    </ligand>
</feature>
<gene>
    <name evidence="15" type="ORF">LLUT_LOCUS11846</name>
</gene>
<evidence type="ECO:0000256" key="6">
    <source>
        <dbReference type="ARBA" id="ARBA00022723"/>
    </source>
</evidence>
<dbReference type="PROSITE" id="PS50873">
    <property type="entry name" value="PEROXIDASE_4"/>
    <property type="match status" value="1"/>
</dbReference>
<feature type="binding site" evidence="9">
    <location>
        <position position="8"/>
    </location>
    <ligand>
        <name>Ca(2+)</name>
        <dbReference type="ChEBI" id="CHEBI:29108"/>
        <label>1</label>
    </ligand>
</feature>
<dbReference type="GO" id="GO:0006979">
    <property type="term" value="P:response to oxidative stress"/>
    <property type="evidence" value="ECO:0007669"/>
    <property type="project" value="InterPro"/>
</dbReference>
<sequence length="108" mass="12060">MLRLFSYDCFIQGCDASLLLDDSNSDKNGSSEKQAIPNQTSRGFDKIDMIKEELEQACPGVVSCADILALATRVVVLLVCFLYLYLYLFLSVMDLDNLSNYNLSCNVL</sequence>
<dbReference type="GO" id="GO:0046872">
    <property type="term" value="F:metal ion binding"/>
    <property type="evidence" value="ECO:0007669"/>
    <property type="project" value="UniProtKB-KW"/>
</dbReference>
<evidence type="ECO:0000256" key="10">
    <source>
        <dbReference type="PIRSR" id="PIRSR600823-4"/>
    </source>
</evidence>
<feature type="transmembrane region" description="Helical" evidence="13">
    <location>
        <begin position="74"/>
        <end position="93"/>
    </location>
</feature>
<keyword evidence="7" id="KW-0560">Oxidoreductase</keyword>
<comment type="cofactor">
    <cofactor evidence="2">
        <name>heme b</name>
        <dbReference type="ChEBI" id="CHEBI:60344"/>
    </cofactor>
</comment>
<protein>
    <recommendedName>
        <fullName evidence="3">peroxidase</fullName>
        <ecNumber evidence="3">1.11.1.7</ecNumber>
    </recommendedName>
</protein>
<dbReference type="Gene3D" id="1.10.520.10">
    <property type="match status" value="1"/>
</dbReference>
<dbReference type="PRINTS" id="PR00461">
    <property type="entry name" value="PLPEROXIDASE"/>
</dbReference>
<dbReference type="InterPro" id="IPR000823">
    <property type="entry name" value="Peroxidase_pln"/>
</dbReference>
<evidence type="ECO:0000256" key="8">
    <source>
        <dbReference type="ARBA" id="ARBA00023004"/>
    </source>
</evidence>
<evidence type="ECO:0000256" key="12">
    <source>
        <dbReference type="RuleBase" id="RU004241"/>
    </source>
</evidence>
<organism evidence="15 16">
    <name type="scientific">Lupinus luteus</name>
    <name type="common">European yellow lupine</name>
    <dbReference type="NCBI Taxonomy" id="3873"/>
    <lineage>
        <taxon>Eukaryota</taxon>
        <taxon>Viridiplantae</taxon>
        <taxon>Streptophyta</taxon>
        <taxon>Embryophyta</taxon>
        <taxon>Tracheophyta</taxon>
        <taxon>Spermatophyta</taxon>
        <taxon>Magnoliopsida</taxon>
        <taxon>eudicotyledons</taxon>
        <taxon>Gunneridae</taxon>
        <taxon>Pentapetalae</taxon>
        <taxon>rosids</taxon>
        <taxon>fabids</taxon>
        <taxon>Fabales</taxon>
        <taxon>Fabaceae</taxon>
        <taxon>Papilionoideae</taxon>
        <taxon>50 kb inversion clade</taxon>
        <taxon>genistoids sensu lato</taxon>
        <taxon>core genistoids</taxon>
        <taxon>Genisteae</taxon>
        <taxon>Lupinus</taxon>
    </lineage>
</organism>
<evidence type="ECO:0000256" key="4">
    <source>
        <dbReference type="ARBA" id="ARBA00022559"/>
    </source>
</evidence>
<feature type="domain" description="Plant heme peroxidase family profile" evidence="14">
    <location>
        <begin position="1"/>
        <end position="79"/>
    </location>
</feature>
<evidence type="ECO:0000256" key="7">
    <source>
        <dbReference type="ARBA" id="ARBA00023002"/>
    </source>
</evidence>
<dbReference type="SUPFAM" id="SSF48113">
    <property type="entry name" value="Heme-dependent peroxidases"/>
    <property type="match status" value="1"/>
</dbReference>
<keyword evidence="13" id="KW-1133">Transmembrane helix</keyword>
<dbReference type="EC" id="1.11.1.7" evidence="3"/>
<keyword evidence="16" id="KW-1185">Reference proteome</keyword>
<feature type="site" description="Transition state stabilizer" evidence="10">
    <location>
        <position position="3"/>
    </location>
</feature>
<evidence type="ECO:0000256" key="9">
    <source>
        <dbReference type="PIRSR" id="PIRSR600823-3"/>
    </source>
</evidence>
<dbReference type="InterPro" id="IPR002016">
    <property type="entry name" value="Haem_peroxidase"/>
</dbReference>
<comment type="catalytic activity">
    <reaction evidence="1">
        <text>2 a phenolic donor + H2O2 = 2 a phenolic radical donor + 2 H2O</text>
        <dbReference type="Rhea" id="RHEA:56136"/>
        <dbReference type="ChEBI" id="CHEBI:15377"/>
        <dbReference type="ChEBI" id="CHEBI:16240"/>
        <dbReference type="ChEBI" id="CHEBI:139520"/>
        <dbReference type="ChEBI" id="CHEBI:139521"/>
        <dbReference type="EC" id="1.11.1.7"/>
    </reaction>
</comment>
<evidence type="ECO:0000313" key="15">
    <source>
        <dbReference type="EMBL" id="CAL0310786.1"/>
    </source>
</evidence>
<keyword evidence="6 9" id="KW-0479">Metal-binding</keyword>
<comment type="caution">
    <text evidence="15">The sequence shown here is derived from an EMBL/GenBank/DDBJ whole genome shotgun (WGS) entry which is preliminary data.</text>
</comment>
<accession>A0AAV1WNY4</accession>
<dbReference type="GO" id="GO:0020037">
    <property type="term" value="F:heme binding"/>
    <property type="evidence" value="ECO:0007669"/>
    <property type="project" value="InterPro"/>
</dbReference>
<keyword evidence="5" id="KW-0349">Heme</keyword>
<keyword evidence="9" id="KW-0106">Calcium</keyword>
<proteinExistence type="inferred from homology"/>
<dbReference type="GO" id="GO:0140825">
    <property type="term" value="F:lactoperoxidase activity"/>
    <property type="evidence" value="ECO:0007669"/>
    <property type="project" value="UniProtKB-EC"/>
</dbReference>
<keyword evidence="8" id="KW-0408">Iron</keyword>
<comment type="cofactor">
    <cofactor evidence="9">
        <name>Ca(2+)</name>
        <dbReference type="ChEBI" id="CHEBI:29108"/>
    </cofactor>
    <text evidence="9">Binds 2 calcium ions per subunit.</text>
</comment>
<dbReference type="PANTHER" id="PTHR31235">
    <property type="entry name" value="PEROXIDASE 25-RELATED"/>
    <property type="match status" value="1"/>
</dbReference>
<feature type="binding site" evidence="9">
    <location>
        <position position="17"/>
    </location>
    <ligand>
        <name>Ca(2+)</name>
        <dbReference type="ChEBI" id="CHEBI:29108"/>
        <label>1</label>
    </ligand>
</feature>
<dbReference type="Pfam" id="PF00141">
    <property type="entry name" value="peroxidase"/>
    <property type="match status" value="1"/>
</dbReference>
<comment type="similarity">
    <text evidence="12">Belongs to the peroxidase family.</text>
</comment>
<dbReference type="InterPro" id="IPR010255">
    <property type="entry name" value="Haem_peroxidase_sf"/>
</dbReference>
<feature type="binding site" evidence="9">
    <location>
        <position position="13"/>
    </location>
    <ligand>
        <name>Ca(2+)</name>
        <dbReference type="ChEBI" id="CHEBI:29108"/>
        <label>1</label>
    </ligand>
</feature>
<keyword evidence="11" id="KW-1015">Disulfide bond</keyword>
<evidence type="ECO:0000259" key="14">
    <source>
        <dbReference type="PROSITE" id="PS50873"/>
    </source>
</evidence>
<evidence type="ECO:0000256" key="11">
    <source>
        <dbReference type="PIRSR" id="PIRSR600823-5"/>
    </source>
</evidence>
<keyword evidence="13" id="KW-0812">Transmembrane</keyword>
<evidence type="ECO:0000256" key="13">
    <source>
        <dbReference type="SAM" id="Phobius"/>
    </source>
</evidence>
<feature type="binding site" evidence="9">
    <location>
        <position position="32"/>
    </location>
    <ligand>
        <name>Ca(2+)</name>
        <dbReference type="ChEBI" id="CHEBI:29108"/>
        <label>1</label>
    </ligand>
</feature>
<feature type="disulfide bond" evidence="11">
    <location>
        <begin position="9"/>
        <end position="14"/>
    </location>
</feature>
<dbReference type="AlphaFoldDB" id="A0AAV1WNY4"/>
<evidence type="ECO:0000313" key="16">
    <source>
        <dbReference type="Proteomes" id="UP001497480"/>
    </source>
</evidence>
<evidence type="ECO:0000256" key="2">
    <source>
        <dbReference type="ARBA" id="ARBA00001970"/>
    </source>
</evidence>